<name>A0ABR2MGT2_9ASPA</name>
<evidence type="ECO:0000313" key="4">
    <source>
        <dbReference type="Proteomes" id="UP001412067"/>
    </source>
</evidence>
<reference evidence="3 4" key="1">
    <citation type="journal article" date="2022" name="Nat. Plants">
        <title>Genomes of leafy and leafless Platanthera orchids illuminate the evolution of mycoheterotrophy.</title>
        <authorList>
            <person name="Li M.H."/>
            <person name="Liu K.W."/>
            <person name="Li Z."/>
            <person name="Lu H.C."/>
            <person name="Ye Q.L."/>
            <person name="Zhang D."/>
            <person name="Wang J.Y."/>
            <person name="Li Y.F."/>
            <person name="Zhong Z.M."/>
            <person name="Liu X."/>
            <person name="Yu X."/>
            <person name="Liu D.K."/>
            <person name="Tu X.D."/>
            <person name="Liu B."/>
            <person name="Hao Y."/>
            <person name="Liao X.Y."/>
            <person name="Jiang Y.T."/>
            <person name="Sun W.H."/>
            <person name="Chen J."/>
            <person name="Chen Y.Q."/>
            <person name="Ai Y."/>
            <person name="Zhai J.W."/>
            <person name="Wu S.S."/>
            <person name="Zhou Z."/>
            <person name="Hsiao Y.Y."/>
            <person name="Wu W.L."/>
            <person name="Chen Y.Y."/>
            <person name="Lin Y.F."/>
            <person name="Hsu J.L."/>
            <person name="Li C.Y."/>
            <person name="Wang Z.W."/>
            <person name="Zhao X."/>
            <person name="Zhong W.Y."/>
            <person name="Ma X.K."/>
            <person name="Ma L."/>
            <person name="Huang J."/>
            <person name="Chen G.Z."/>
            <person name="Huang M.Z."/>
            <person name="Huang L."/>
            <person name="Peng D.H."/>
            <person name="Luo Y.B."/>
            <person name="Zou S.Q."/>
            <person name="Chen S.P."/>
            <person name="Lan S."/>
            <person name="Tsai W.C."/>
            <person name="Van de Peer Y."/>
            <person name="Liu Z.J."/>
        </authorList>
    </citation>
    <scope>NUCLEOTIDE SEQUENCE [LARGE SCALE GENOMIC DNA]</scope>
    <source>
        <strain evidence="3">Lor288</strain>
    </source>
</reference>
<dbReference type="EMBL" id="JBBWWR010000008">
    <property type="protein sequence ID" value="KAK8962904.1"/>
    <property type="molecule type" value="Genomic_DNA"/>
</dbReference>
<dbReference type="InterPro" id="IPR046457">
    <property type="entry name" value="PMI_typeI_cat"/>
</dbReference>
<evidence type="ECO:0000259" key="2">
    <source>
        <dbReference type="Pfam" id="PF20511"/>
    </source>
</evidence>
<accession>A0ABR2MGT2</accession>
<dbReference type="Pfam" id="PF20511">
    <property type="entry name" value="PMI_typeI_cat"/>
    <property type="match status" value="1"/>
</dbReference>
<dbReference type="InterPro" id="IPR011051">
    <property type="entry name" value="RmlC_Cupin_sf"/>
</dbReference>
<keyword evidence="4" id="KW-1185">Reference proteome</keyword>
<dbReference type="SUPFAM" id="SSF51182">
    <property type="entry name" value="RmlC-like cupins"/>
    <property type="match status" value="1"/>
</dbReference>
<feature type="compositionally biased region" description="Pro residues" evidence="1">
    <location>
        <begin position="333"/>
        <end position="349"/>
    </location>
</feature>
<proteinExistence type="predicted"/>
<evidence type="ECO:0000313" key="3">
    <source>
        <dbReference type="EMBL" id="KAK8962904.1"/>
    </source>
</evidence>
<dbReference type="InterPro" id="IPR016305">
    <property type="entry name" value="Mannose-6-P_Isomerase"/>
</dbReference>
<dbReference type="PANTHER" id="PTHR10309">
    <property type="entry name" value="MANNOSE-6-PHOSPHATE ISOMERASE"/>
    <property type="match status" value="1"/>
</dbReference>
<evidence type="ECO:0000256" key="1">
    <source>
        <dbReference type="SAM" id="MobiDB-lite"/>
    </source>
</evidence>
<organism evidence="3 4">
    <name type="scientific">Platanthera guangdongensis</name>
    <dbReference type="NCBI Taxonomy" id="2320717"/>
    <lineage>
        <taxon>Eukaryota</taxon>
        <taxon>Viridiplantae</taxon>
        <taxon>Streptophyta</taxon>
        <taxon>Embryophyta</taxon>
        <taxon>Tracheophyta</taxon>
        <taxon>Spermatophyta</taxon>
        <taxon>Magnoliopsida</taxon>
        <taxon>Liliopsida</taxon>
        <taxon>Asparagales</taxon>
        <taxon>Orchidaceae</taxon>
        <taxon>Orchidoideae</taxon>
        <taxon>Orchideae</taxon>
        <taxon>Orchidinae</taxon>
        <taxon>Platanthera</taxon>
    </lineage>
</organism>
<feature type="region of interest" description="Disordered" evidence="1">
    <location>
        <begin position="330"/>
        <end position="349"/>
    </location>
</feature>
<gene>
    <name evidence="3" type="primary">PMI2</name>
    <name evidence="3" type="ORF">KSP40_PGU014472</name>
</gene>
<sequence>MSSSQPPFAGKSVFPAPRASRRTFTPSYRLLSGFFPIRRTTCTSSSRHIRSPPQRSRAELSISYLYSDPCFGSDRQQATRPDLFANRHLQLLIALGCDARCKTMTGRSGQDSTVGRLFARNSGKEIERGRPYAEFWMGTHQSGPSFVELGRPEPVPVTLKFWVEENPSILGEKLKDILTSVPEILELVGQENASKVISIRELDGHEEVRAILQCNFTQLMTASKEAVSDVEKKLTSRLSMEQKYFIFVFLMQSSFIGFSRVRKPPSSRLVPPNFANHSSRLLPPELANPLSHVMVKALVLGLEEWSIEAHLLVKSVSKPLPDVKPWKTLPLPYCEPPPSPPLKQPPPPS</sequence>
<dbReference type="GO" id="GO:0016853">
    <property type="term" value="F:isomerase activity"/>
    <property type="evidence" value="ECO:0007669"/>
    <property type="project" value="UniProtKB-KW"/>
</dbReference>
<protein>
    <submittedName>
        <fullName evidence="3">Mannose-6-phosphate isomerase 2</fullName>
    </submittedName>
</protein>
<keyword evidence="3" id="KW-0413">Isomerase</keyword>
<comment type="caution">
    <text evidence="3">The sequence shown here is derived from an EMBL/GenBank/DDBJ whole genome shotgun (WGS) entry which is preliminary data.</text>
</comment>
<dbReference type="InterPro" id="IPR014710">
    <property type="entry name" value="RmlC-like_jellyroll"/>
</dbReference>
<dbReference type="Gene3D" id="2.60.120.10">
    <property type="entry name" value="Jelly Rolls"/>
    <property type="match status" value="1"/>
</dbReference>
<feature type="domain" description="Phosphomannose isomerase type I catalytic" evidence="2">
    <location>
        <begin position="104"/>
        <end position="180"/>
    </location>
</feature>
<dbReference type="PANTHER" id="PTHR10309:SF0">
    <property type="entry name" value="MANNOSE-6-PHOSPHATE ISOMERASE"/>
    <property type="match status" value="1"/>
</dbReference>
<dbReference type="Proteomes" id="UP001412067">
    <property type="component" value="Unassembled WGS sequence"/>
</dbReference>